<accession>A0A915IJI7</accession>
<evidence type="ECO:0000313" key="2">
    <source>
        <dbReference type="WBParaSite" id="nRc.2.0.1.t13547-RA"/>
    </source>
</evidence>
<organism evidence="1 2">
    <name type="scientific">Romanomermis culicivorax</name>
    <name type="common">Nematode worm</name>
    <dbReference type="NCBI Taxonomy" id="13658"/>
    <lineage>
        <taxon>Eukaryota</taxon>
        <taxon>Metazoa</taxon>
        <taxon>Ecdysozoa</taxon>
        <taxon>Nematoda</taxon>
        <taxon>Enoplea</taxon>
        <taxon>Dorylaimia</taxon>
        <taxon>Mermithida</taxon>
        <taxon>Mermithoidea</taxon>
        <taxon>Mermithidae</taxon>
        <taxon>Romanomermis</taxon>
    </lineage>
</organism>
<evidence type="ECO:0000313" key="1">
    <source>
        <dbReference type="Proteomes" id="UP000887565"/>
    </source>
</evidence>
<reference evidence="2" key="1">
    <citation type="submission" date="2022-11" db="UniProtKB">
        <authorList>
            <consortium name="WormBaseParasite"/>
        </authorList>
    </citation>
    <scope>IDENTIFICATION</scope>
</reference>
<dbReference type="AlphaFoldDB" id="A0A915IJI7"/>
<proteinExistence type="predicted"/>
<protein>
    <submittedName>
        <fullName evidence="2">Uncharacterized protein</fullName>
    </submittedName>
</protein>
<dbReference type="WBParaSite" id="nRc.2.0.1.t13547-RA">
    <property type="protein sequence ID" value="nRc.2.0.1.t13547-RA"/>
    <property type="gene ID" value="nRc.2.0.1.g13547"/>
</dbReference>
<sequence length="80" mass="9382">METHVRRTRRRNPGCRPNILSGRYSRCDRRRRKMPSGQSMLPSCHLDLGIQTSLQRHRNSSTSLHFKFLWLTGKDTLNCA</sequence>
<name>A0A915IJI7_ROMCU</name>
<dbReference type="Proteomes" id="UP000887565">
    <property type="component" value="Unplaced"/>
</dbReference>
<keyword evidence="1" id="KW-1185">Reference proteome</keyword>